<sequence length="230" mass="26467">MAVYPTLYSERVPVAKVQPSAVPAPMQSALHSSLDGLQRLIKVRLENDIRRLNGIRSRAQANEYKREILPYYWGYCSAVVSRNIYQHDSIMNYVAVWCMDCGEYSKSLLIAEHALKSFYERGRLRYTPGLRGFKRNLAETLAESVADVALKHPNPTDMRGYLVHLYEITRLHDMTDAISHKLHKALTLVLQESDPHQALIHCQEAYALRPLKQLAKIQQRLEQRIGETHE</sequence>
<organism evidence="1">
    <name type="scientific">Candidatus Thiocaldithrix dubininis</name>
    <dbReference type="NCBI Taxonomy" id="3080823"/>
    <lineage>
        <taxon>Bacteria</taxon>
        <taxon>Pseudomonadati</taxon>
        <taxon>Pseudomonadota</taxon>
        <taxon>Gammaproteobacteria</taxon>
        <taxon>Thiotrichales</taxon>
        <taxon>Thiotrichaceae</taxon>
        <taxon>Candidatus Thiocaldithrix</taxon>
    </lineage>
</organism>
<dbReference type="Pfam" id="PF05944">
    <property type="entry name" value="Phage_term_smal"/>
    <property type="match status" value="1"/>
</dbReference>
<proteinExistence type="predicted"/>
<dbReference type="EMBL" id="CP124755">
    <property type="protein sequence ID" value="WGZ89885.1"/>
    <property type="molecule type" value="Genomic_DNA"/>
</dbReference>
<dbReference type="Proteomes" id="UP001300672">
    <property type="component" value="Chromosome"/>
</dbReference>
<dbReference type="GO" id="GO:0004519">
    <property type="term" value="F:endonuclease activity"/>
    <property type="evidence" value="ECO:0007669"/>
    <property type="project" value="InterPro"/>
</dbReference>
<protein>
    <submittedName>
        <fullName evidence="1">Phage terminase small subunit</fullName>
    </submittedName>
</protein>
<dbReference type="AlphaFoldDB" id="A0AA95H3J1"/>
<reference evidence="1" key="2">
    <citation type="submission" date="2023-04" db="EMBL/GenBank/DDBJ databases">
        <authorList>
            <person name="Beletskiy A.V."/>
            <person name="Mardanov A.V."/>
            <person name="Ravin N.V."/>
        </authorList>
    </citation>
    <scope>NUCLEOTIDE SEQUENCE</scope>
    <source>
        <strain evidence="1">GKL-01</strain>
    </source>
</reference>
<evidence type="ECO:0000313" key="1">
    <source>
        <dbReference type="EMBL" id="WGZ89885.1"/>
    </source>
</evidence>
<name>A0AA95H3J1_9GAMM</name>
<reference evidence="1" key="1">
    <citation type="journal article" date="2023" name="Int. J. Mol. Sci.">
        <title>Metagenomics Revealed a New Genus 'Candidatus Thiocaldithrix dubininis' gen. nov., sp. nov. and a New Species 'Candidatus Thiothrix putei' sp. nov. in the Family Thiotrichaceae, Some Members of Which Have Traits of Both Na+- and H+-Motive Energetics.</title>
        <authorList>
            <person name="Ravin N.V."/>
            <person name="Muntyan M.S."/>
            <person name="Smolyakov D.D."/>
            <person name="Rudenko T.S."/>
            <person name="Beletsky A.V."/>
            <person name="Mardanov A.V."/>
            <person name="Grabovich M.Y."/>
        </authorList>
    </citation>
    <scope>NUCLEOTIDE SEQUENCE</scope>
    <source>
        <strain evidence="1">GKL-01</strain>
    </source>
</reference>
<dbReference type="InterPro" id="IPR010270">
    <property type="entry name" value="Phage_P2_GpM"/>
</dbReference>
<gene>
    <name evidence="1" type="primary">gpM</name>
    <name evidence="1" type="ORF">QJT80_10255</name>
</gene>
<dbReference type="KEGG" id="tdu:QJT80_10255"/>
<accession>A0AA95H3J1</accession>
<dbReference type="GO" id="GO:0003677">
    <property type="term" value="F:DNA binding"/>
    <property type="evidence" value="ECO:0007669"/>
    <property type="project" value="InterPro"/>
</dbReference>